<feature type="transmembrane region" description="Helical" evidence="1">
    <location>
        <begin position="60"/>
        <end position="78"/>
    </location>
</feature>
<name>A0A6N3CLP3_9STRE</name>
<evidence type="ECO:0000313" key="2">
    <source>
        <dbReference type="EMBL" id="VYU16444.1"/>
    </source>
</evidence>
<evidence type="ECO:0000256" key="1">
    <source>
        <dbReference type="SAM" id="Phobius"/>
    </source>
</evidence>
<keyword evidence="1" id="KW-0472">Membrane</keyword>
<keyword evidence="1" id="KW-1133">Transmembrane helix</keyword>
<gene>
    <name evidence="2" type="ORF">SLLFYP71_01635</name>
</gene>
<accession>A0A6N3CLP3</accession>
<sequence length="231" mass="26000">MIKTVKVPDDKKEEVKAGKLKIDGVDLRTSDGRYAGKLEDISEEFEEEKSSNNPNFSSDALYAAVGALLASGISVLAYKGHLLSTKQKTLINKLESTIHPYSVTILKNIYNRESVAALSGFLATVQEITEIKFPIFIKSSKPGWWDSFVSVIHLYTQELIKNNPQDGQELPELPKKKKLLKNNYFIAQLKFIEKCLLIQQEIIADTVNNIPLLEEESINQTNNKVFKVTKV</sequence>
<keyword evidence="1" id="KW-0812">Transmembrane</keyword>
<reference evidence="2" key="1">
    <citation type="submission" date="2019-11" db="EMBL/GenBank/DDBJ databases">
        <authorList>
            <person name="Feng L."/>
        </authorList>
    </citation>
    <scope>NUCLEOTIDE SEQUENCE</scope>
    <source>
        <strain evidence="2">SLutetiensisLFYP71</strain>
    </source>
</reference>
<dbReference type="AlphaFoldDB" id="A0A6N3CLP3"/>
<organism evidence="2">
    <name type="scientific">Streptococcus lutetiensis</name>
    <dbReference type="NCBI Taxonomy" id="150055"/>
    <lineage>
        <taxon>Bacteria</taxon>
        <taxon>Bacillati</taxon>
        <taxon>Bacillota</taxon>
        <taxon>Bacilli</taxon>
        <taxon>Lactobacillales</taxon>
        <taxon>Streptococcaceae</taxon>
        <taxon>Streptococcus</taxon>
    </lineage>
</organism>
<protein>
    <submittedName>
        <fullName evidence="2">Uncharacterized protein</fullName>
    </submittedName>
</protein>
<proteinExistence type="predicted"/>
<dbReference type="EMBL" id="CACRUI010000028">
    <property type="protein sequence ID" value="VYU16444.1"/>
    <property type="molecule type" value="Genomic_DNA"/>
</dbReference>